<proteinExistence type="predicted"/>
<dbReference type="EMBL" id="JAUTWS010000008">
    <property type="protein sequence ID" value="MDO9708784.1"/>
    <property type="molecule type" value="Genomic_DNA"/>
</dbReference>
<evidence type="ECO:0000313" key="1">
    <source>
        <dbReference type="EMBL" id="MDO9708784.1"/>
    </source>
</evidence>
<evidence type="ECO:0000313" key="2">
    <source>
        <dbReference type="Proteomes" id="UP001243009"/>
    </source>
</evidence>
<comment type="caution">
    <text evidence="1">The sequence shown here is derived from an EMBL/GenBank/DDBJ whole genome shotgun (WGS) entry which is preliminary data.</text>
</comment>
<protein>
    <submittedName>
        <fullName evidence="1">Uncharacterized protein</fullName>
    </submittedName>
</protein>
<sequence>MSGTLREVRQLGQAAAAADDAAITRLVAMLDALPRRGEADRILDSVRPRLRMLQLARPLGFPRLLFLPLDGAILPATRWNRAAPCIPRSALLPIAAVVQAGLGEEGAAIAAGCAGHAVTEPDVVAALGQRLWPRAGQVLPAAPPPGWEGTGLAAADYAPIAALCRPLWEAGPAIWAAQSAAVAGPPEDLARAALAAVAPAGPGPLSATLATLLLQAAAPGLVAQVAARLDPAARTVAVQALDALLEQPAPAFDSLDALAAAEQAAALARRLDDLQGCALLAGDRQRRLQAIRHAADEACRAGFLVAAERQVVAPATRLADAPMVTDAEVEALEDGARQLRALEGAGRRLGGGTAYDRAIRDLTTGLATLGGRTGPEGGLSRVDLARSIEILAGPEAAAALLSAAGGR</sequence>
<name>A0ABT9DY28_9PROT</name>
<reference evidence="1 2" key="1">
    <citation type="submission" date="2023-08" db="EMBL/GenBank/DDBJ databases">
        <title>The draft genome sequence of Paracraurococcus sp. LOR1-02.</title>
        <authorList>
            <person name="Kingkaew E."/>
            <person name="Tanasupawat S."/>
        </authorList>
    </citation>
    <scope>NUCLEOTIDE SEQUENCE [LARGE SCALE GENOMIC DNA]</scope>
    <source>
        <strain evidence="1 2">LOR1-02</strain>
    </source>
</reference>
<organism evidence="1 2">
    <name type="scientific">Paracraurococcus lichenis</name>
    <dbReference type="NCBI Taxonomy" id="3064888"/>
    <lineage>
        <taxon>Bacteria</taxon>
        <taxon>Pseudomonadati</taxon>
        <taxon>Pseudomonadota</taxon>
        <taxon>Alphaproteobacteria</taxon>
        <taxon>Acetobacterales</taxon>
        <taxon>Roseomonadaceae</taxon>
        <taxon>Paracraurococcus</taxon>
    </lineage>
</organism>
<accession>A0ABT9DY28</accession>
<dbReference type="Proteomes" id="UP001243009">
    <property type="component" value="Unassembled WGS sequence"/>
</dbReference>
<keyword evidence="2" id="KW-1185">Reference proteome</keyword>
<dbReference type="RefSeq" id="WP_305103650.1">
    <property type="nucleotide sequence ID" value="NZ_JAUTWS010000008.1"/>
</dbReference>
<gene>
    <name evidence="1" type="ORF">Q7A36_10575</name>
</gene>